<dbReference type="EMBL" id="MNLH01000001">
    <property type="protein sequence ID" value="PNS43937.1"/>
    <property type="molecule type" value="Genomic_DNA"/>
</dbReference>
<gene>
    <name evidence="4" type="ORF">BFS05_01670</name>
</gene>
<feature type="domain" description="N-acetyltransferase" evidence="3">
    <location>
        <begin position="6"/>
        <end position="140"/>
    </location>
</feature>
<accession>A0A2K1SWM1</accession>
<dbReference type="RefSeq" id="WP_103084302.1">
    <property type="nucleotide sequence ID" value="NZ_JBLLPE010000001.1"/>
</dbReference>
<dbReference type="PANTHER" id="PTHR43626">
    <property type="entry name" value="ACYL-COA N-ACYLTRANSFERASE"/>
    <property type="match status" value="1"/>
</dbReference>
<name>A0A2K1SWM1_GARVA</name>
<dbReference type="PANTHER" id="PTHR43626:SF4">
    <property type="entry name" value="GCN5-RELATED N-ACETYLTRANSFERASE 2, CHLOROPLASTIC"/>
    <property type="match status" value="1"/>
</dbReference>
<dbReference type="Proteomes" id="UP000236146">
    <property type="component" value="Unassembled WGS sequence"/>
</dbReference>
<dbReference type="InterPro" id="IPR016181">
    <property type="entry name" value="Acyl_CoA_acyltransferase"/>
</dbReference>
<dbReference type="SUPFAM" id="SSF55729">
    <property type="entry name" value="Acyl-CoA N-acyltransferases (Nat)"/>
    <property type="match status" value="1"/>
</dbReference>
<protein>
    <submittedName>
        <fullName evidence="4">N-acetyltransferase</fullName>
    </submittedName>
</protein>
<reference evidence="4 5" key="1">
    <citation type="submission" date="2016-10" db="EMBL/GenBank/DDBJ databases">
        <authorList>
            <person name="Varghese N."/>
        </authorList>
    </citation>
    <scope>NUCLEOTIDE SEQUENCE [LARGE SCALE GENOMIC DNA]</scope>
    <source>
        <strain evidence="4 5">KA00225</strain>
    </source>
</reference>
<dbReference type="Pfam" id="PF13508">
    <property type="entry name" value="Acetyltransf_7"/>
    <property type="match status" value="1"/>
</dbReference>
<sequence length="140" mass="15659">MNLTDVQIKEYEKYDSKDIPKLYDSVGWSAYTDDLAALENGFNNSLKVLAAYKNDELVGIVRAVGDGYTVVLIQDILVLPEYQRQGIGSALLKAIVDCYPNVRQIQLTTDSTEKTIAFYKSAGFIELSEIECCGFIKDRT</sequence>
<dbReference type="InterPro" id="IPR045039">
    <property type="entry name" value="NSI-like"/>
</dbReference>
<evidence type="ECO:0000256" key="1">
    <source>
        <dbReference type="ARBA" id="ARBA00022679"/>
    </source>
</evidence>
<dbReference type="OrthoDB" id="4549080at2"/>
<evidence type="ECO:0000313" key="5">
    <source>
        <dbReference type="Proteomes" id="UP000236146"/>
    </source>
</evidence>
<dbReference type="PROSITE" id="PS51186">
    <property type="entry name" value="GNAT"/>
    <property type="match status" value="1"/>
</dbReference>
<dbReference type="CDD" id="cd04301">
    <property type="entry name" value="NAT_SF"/>
    <property type="match status" value="1"/>
</dbReference>
<dbReference type="GO" id="GO:0008080">
    <property type="term" value="F:N-acetyltransferase activity"/>
    <property type="evidence" value="ECO:0007669"/>
    <property type="project" value="InterPro"/>
</dbReference>
<keyword evidence="1 4" id="KW-0808">Transferase</keyword>
<dbReference type="AlphaFoldDB" id="A0A2K1SWM1"/>
<comment type="caution">
    <text evidence="4">The sequence shown here is derived from an EMBL/GenBank/DDBJ whole genome shotgun (WGS) entry which is preliminary data.</text>
</comment>
<evidence type="ECO:0000256" key="2">
    <source>
        <dbReference type="ARBA" id="ARBA00023315"/>
    </source>
</evidence>
<evidence type="ECO:0000259" key="3">
    <source>
        <dbReference type="PROSITE" id="PS51186"/>
    </source>
</evidence>
<dbReference type="Gene3D" id="3.40.630.30">
    <property type="match status" value="1"/>
</dbReference>
<proteinExistence type="predicted"/>
<evidence type="ECO:0000313" key="4">
    <source>
        <dbReference type="EMBL" id="PNS43937.1"/>
    </source>
</evidence>
<dbReference type="InterPro" id="IPR000182">
    <property type="entry name" value="GNAT_dom"/>
</dbReference>
<organism evidence="4 5">
    <name type="scientific">Gardnerella vaginalis</name>
    <dbReference type="NCBI Taxonomy" id="2702"/>
    <lineage>
        <taxon>Bacteria</taxon>
        <taxon>Bacillati</taxon>
        <taxon>Actinomycetota</taxon>
        <taxon>Actinomycetes</taxon>
        <taxon>Bifidobacteriales</taxon>
        <taxon>Bifidobacteriaceae</taxon>
        <taxon>Gardnerella</taxon>
    </lineage>
</organism>
<dbReference type="GO" id="GO:0005737">
    <property type="term" value="C:cytoplasm"/>
    <property type="evidence" value="ECO:0007669"/>
    <property type="project" value="TreeGrafter"/>
</dbReference>
<keyword evidence="2" id="KW-0012">Acyltransferase</keyword>